<protein>
    <submittedName>
        <fullName evidence="3">Uncharacterized protein</fullName>
    </submittedName>
</protein>
<evidence type="ECO:0000256" key="1">
    <source>
        <dbReference type="SAM" id="MobiDB-lite"/>
    </source>
</evidence>
<dbReference type="Proteomes" id="UP000193920">
    <property type="component" value="Unassembled WGS sequence"/>
</dbReference>
<feature type="transmembrane region" description="Helical" evidence="2">
    <location>
        <begin position="205"/>
        <end position="231"/>
    </location>
</feature>
<evidence type="ECO:0000256" key="2">
    <source>
        <dbReference type="SAM" id="Phobius"/>
    </source>
</evidence>
<organism evidence="3 4">
    <name type="scientific">Neocallimastix californiae</name>
    <dbReference type="NCBI Taxonomy" id="1754190"/>
    <lineage>
        <taxon>Eukaryota</taxon>
        <taxon>Fungi</taxon>
        <taxon>Fungi incertae sedis</taxon>
        <taxon>Chytridiomycota</taxon>
        <taxon>Chytridiomycota incertae sedis</taxon>
        <taxon>Neocallimastigomycetes</taxon>
        <taxon>Neocallimastigales</taxon>
        <taxon>Neocallimastigaceae</taxon>
        <taxon>Neocallimastix</taxon>
    </lineage>
</organism>
<dbReference type="GO" id="GO:0005739">
    <property type="term" value="C:mitochondrion"/>
    <property type="evidence" value="ECO:0007669"/>
    <property type="project" value="TreeGrafter"/>
</dbReference>
<keyword evidence="2" id="KW-0812">Transmembrane</keyword>
<proteinExistence type="predicted"/>
<dbReference type="OrthoDB" id="10493454at2759"/>
<keyword evidence="2" id="KW-1133">Transmembrane helix</keyword>
<feature type="region of interest" description="Disordered" evidence="1">
    <location>
        <begin position="166"/>
        <end position="189"/>
    </location>
</feature>
<dbReference type="EMBL" id="MCOG01000092">
    <property type="protein sequence ID" value="ORY52768.1"/>
    <property type="molecule type" value="Genomic_DNA"/>
</dbReference>
<keyword evidence="2" id="KW-0472">Membrane</keyword>
<dbReference type="PANTHER" id="PTHR21377">
    <property type="entry name" value="PROTEIN FAM210B, MITOCHONDRIAL"/>
    <property type="match status" value="1"/>
</dbReference>
<evidence type="ECO:0000313" key="3">
    <source>
        <dbReference type="EMBL" id="ORY52768.1"/>
    </source>
</evidence>
<comment type="caution">
    <text evidence="3">The sequence shown here is derived from an EMBL/GenBank/DDBJ whole genome shotgun (WGS) entry which is preliminary data.</text>
</comment>
<dbReference type="InterPro" id="IPR045866">
    <property type="entry name" value="FAM210A/B-like"/>
</dbReference>
<feature type="compositionally biased region" description="Basic and acidic residues" evidence="1">
    <location>
        <begin position="166"/>
        <end position="179"/>
    </location>
</feature>
<feature type="region of interest" description="Disordered" evidence="1">
    <location>
        <begin position="270"/>
        <end position="290"/>
    </location>
</feature>
<reference evidence="3 4" key="1">
    <citation type="submission" date="2016-08" db="EMBL/GenBank/DDBJ databases">
        <title>A Parts List for Fungal Cellulosomes Revealed by Comparative Genomics.</title>
        <authorList>
            <consortium name="DOE Joint Genome Institute"/>
            <person name="Haitjema C.H."/>
            <person name="Gilmore S.P."/>
            <person name="Henske J.K."/>
            <person name="Solomon K.V."/>
            <person name="De Groot R."/>
            <person name="Kuo A."/>
            <person name="Mondo S.J."/>
            <person name="Salamov A.A."/>
            <person name="Labutti K."/>
            <person name="Zhao Z."/>
            <person name="Chiniquy J."/>
            <person name="Barry K."/>
            <person name="Brewer H.M."/>
            <person name="Purvine S.O."/>
            <person name="Wright A.T."/>
            <person name="Boxma B."/>
            <person name="Van Alen T."/>
            <person name="Hackstein J.H."/>
            <person name="Baker S.E."/>
            <person name="Grigoriev I.V."/>
            <person name="O'Malley M.A."/>
        </authorList>
    </citation>
    <scope>NUCLEOTIDE SEQUENCE [LARGE SCALE GENOMIC DNA]</scope>
    <source>
        <strain evidence="3 4">G1</strain>
    </source>
</reference>
<dbReference type="PANTHER" id="PTHR21377:SF0">
    <property type="entry name" value="PROTEIN FAM210B, MITOCHONDRIAL"/>
    <property type="match status" value="1"/>
</dbReference>
<feature type="transmembrane region" description="Helical" evidence="2">
    <location>
        <begin position="300"/>
        <end position="320"/>
    </location>
</feature>
<sequence>MIRQYKIISGISIQNNIVKDNIPKITNCLSKNVILNKSLNNLNIDILRNYNSGNLGITQNTVKNNNLNSNNIKLLRNTYSTNTNLLALKYLKNNNNILLNGKGLNIKEEKSLNNDKILNKAINAIIFSSSNKRFMSTINEINQPSENKENLNNCNNEQFQTNLKENEKINSDSKKENKEGPNFTFKQETKNEKNEKNLISLIKKYGIVAIIVHGTLSCIIYFTTLGIVLYYDIDPDELTKQTKLYISKMTKKLLGKGDDNNNIALKDIIHHNTTKKQDPSNSEKEDEPTDKKKRLLKTMMMTYAAVHVFSPVKTMLTLTITPYMAKLLKKTV</sequence>
<feature type="compositionally biased region" description="Basic and acidic residues" evidence="1">
    <location>
        <begin position="270"/>
        <end position="283"/>
    </location>
</feature>
<accession>A0A1Y2D0G7</accession>
<dbReference type="AlphaFoldDB" id="A0A1Y2D0G7"/>
<gene>
    <name evidence="3" type="ORF">LY90DRAFT_670426</name>
</gene>
<evidence type="ECO:0000313" key="4">
    <source>
        <dbReference type="Proteomes" id="UP000193920"/>
    </source>
</evidence>
<keyword evidence="4" id="KW-1185">Reference proteome</keyword>
<name>A0A1Y2D0G7_9FUNG</name>